<name>A0A2T4MZJ4_AERVE</name>
<gene>
    <name evidence="4" type="ORF">DAA48_15620</name>
</gene>
<sequence length="472" mass="51900">MFFISKKRSFNMIDTNVFYMLGLVVFLVGCFALAKLLLSLRRVVPTNMVHIVQSKNVTKTYGKGKDFGNVYYKWPEWIPYLGVMVTEFPESIFQVSLTGYDAYDQKKLPFIVDIVAFFRIKDAGVAAQRVASFQELRTQLENIVQGSVRRILGGSELDSIMTERSVFGDQFTEEVRLQVEEWGVLPVKMIEFMDIRDKQGSSVIEDMMAKEKSRINMESRTQIAENNKQATVKEVEASQVIESAKIEAKQQVSLKNAEVQLNVGLADERAKQENHIARAVTIEKEMLASKVSQVSSAEIEREVASVQAQQKKEVEVITADARASVLKIDTAAHAEAKVKEAEGLLQAARMESEGVIAIGDAKAKAEEAMLMAPVNAQIALSKEIGSNQGYQEYLITTNKIEAAKEVGIESAKAMQNAELKVIANTGSPDAGLSSIADAFTAKGGAGMMGMLENLGQSEFGKDIIGRLSGQAK</sequence>
<evidence type="ECO:0000256" key="2">
    <source>
        <dbReference type="SAM" id="Phobius"/>
    </source>
</evidence>
<dbReference type="InterPro" id="IPR036013">
    <property type="entry name" value="Band_7/SPFH_dom_sf"/>
</dbReference>
<evidence type="ECO:0000313" key="5">
    <source>
        <dbReference type="Proteomes" id="UP000241986"/>
    </source>
</evidence>
<evidence type="ECO:0000259" key="3">
    <source>
        <dbReference type="Pfam" id="PF01145"/>
    </source>
</evidence>
<evidence type="ECO:0000313" key="4">
    <source>
        <dbReference type="EMBL" id="PTH79992.1"/>
    </source>
</evidence>
<feature type="domain" description="Band 7" evidence="3">
    <location>
        <begin position="44"/>
        <end position="228"/>
    </location>
</feature>
<dbReference type="Pfam" id="PF01145">
    <property type="entry name" value="Band_7"/>
    <property type="match status" value="1"/>
</dbReference>
<evidence type="ECO:0000256" key="1">
    <source>
        <dbReference type="ARBA" id="ARBA00004167"/>
    </source>
</evidence>
<organism evidence="4 5">
    <name type="scientific">Aeromonas veronii</name>
    <dbReference type="NCBI Taxonomy" id="654"/>
    <lineage>
        <taxon>Bacteria</taxon>
        <taxon>Pseudomonadati</taxon>
        <taxon>Pseudomonadota</taxon>
        <taxon>Gammaproteobacteria</taxon>
        <taxon>Aeromonadales</taxon>
        <taxon>Aeromonadaceae</taxon>
        <taxon>Aeromonas</taxon>
    </lineage>
</organism>
<protein>
    <recommendedName>
        <fullName evidence="3">Band 7 domain-containing protein</fullName>
    </recommendedName>
</protein>
<dbReference type="PROSITE" id="PS51257">
    <property type="entry name" value="PROKAR_LIPOPROTEIN"/>
    <property type="match status" value="1"/>
</dbReference>
<keyword evidence="2" id="KW-0812">Transmembrane</keyword>
<dbReference type="SUPFAM" id="SSF117892">
    <property type="entry name" value="Band 7/SPFH domain"/>
    <property type="match status" value="1"/>
</dbReference>
<feature type="transmembrane region" description="Helical" evidence="2">
    <location>
        <begin position="17"/>
        <end position="38"/>
    </location>
</feature>
<dbReference type="Gene3D" id="3.30.479.30">
    <property type="entry name" value="Band 7 domain"/>
    <property type="match status" value="1"/>
</dbReference>
<keyword evidence="2" id="KW-0472">Membrane</keyword>
<comment type="subcellular location">
    <subcellularLocation>
        <location evidence="1">Membrane</location>
        <topology evidence="1">Single-pass membrane protein</topology>
    </subcellularLocation>
</comment>
<accession>A0A2T4MZJ4</accession>
<comment type="caution">
    <text evidence="4">The sequence shown here is derived from an EMBL/GenBank/DDBJ whole genome shotgun (WGS) entry which is preliminary data.</text>
</comment>
<dbReference type="EMBL" id="PZKL01000037">
    <property type="protein sequence ID" value="PTH79992.1"/>
    <property type="molecule type" value="Genomic_DNA"/>
</dbReference>
<keyword evidence="2" id="KW-1133">Transmembrane helix</keyword>
<dbReference type="GO" id="GO:0016020">
    <property type="term" value="C:membrane"/>
    <property type="evidence" value="ECO:0007669"/>
    <property type="project" value="UniProtKB-SubCell"/>
</dbReference>
<dbReference type="AlphaFoldDB" id="A0A2T4MZJ4"/>
<dbReference type="InterPro" id="IPR001107">
    <property type="entry name" value="Band_7"/>
</dbReference>
<dbReference type="Proteomes" id="UP000241986">
    <property type="component" value="Unassembled WGS sequence"/>
</dbReference>
<reference evidence="4 5" key="1">
    <citation type="submission" date="2018-03" db="EMBL/GenBank/DDBJ databases">
        <title>Aeromonas veronii whole genome sequencing and analysis.</title>
        <authorList>
            <person name="Xie H."/>
            <person name="Liu T."/>
            <person name="Wang K."/>
        </authorList>
    </citation>
    <scope>NUCLEOTIDE SEQUENCE [LARGE SCALE GENOMIC DNA]</scope>
    <source>
        <strain evidence="4 5">XH.VA.1</strain>
    </source>
</reference>
<proteinExistence type="predicted"/>